<reference evidence="6 7" key="1">
    <citation type="journal article" date="2018" name="IMA Fungus">
        <title>IMA Genome-F 9: Draft genome sequence of Annulohypoxylon stygium, Aspergillus mulundensis, Berkeleyomyces basicola (syn. Thielaviopsis basicola), Ceratocystis smalleyi, two Cercospora beticola strains, Coleophoma cylindrospora, Fusarium fracticaudum, Phialophora cf. hyalina, and Morchella septimelata.</title>
        <authorList>
            <person name="Wingfield B.D."/>
            <person name="Bills G.F."/>
            <person name="Dong Y."/>
            <person name="Huang W."/>
            <person name="Nel W.J."/>
            <person name="Swalarsk-Parry B.S."/>
            <person name="Vaghefi N."/>
            <person name="Wilken P.M."/>
            <person name="An Z."/>
            <person name="de Beer Z.W."/>
            <person name="De Vos L."/>
            <person name="Chen L."/>
            <person name="Duong T.A."/>
            <person name="Gao Y."/>
            <person name="Hammerbacher A."/>
            <person name="Kikkert J.R."/>
            <person name="Li Y."/>
            <person name="Li H."/>
            <person name="Li K."/>
            <person name="Li Q."/>
            <person name="Liu X."/>
            <person name="Ma X."/>
            <person name="Naidoo K."/>
            <person name="Pethybridge S.J."/>
            <person name="Sun J."/>
            <person name="Steenkamp E.T."/>
            <person name="van der Nest M.A."/>
            <person name="van Wyk S."/>
            <person name="Wingfield M.J."/>
            <person name="Xiong C."/>
            <person name="Yue Q."/>
            <person name="Zhang X."/>
        </authorList>
    </citation>
    <scope>NUCLEOTIDE SEQUENCE [LARGE SCALE GENOMIC DNA]</scope>
    <source>
        <strain evidence="6 7">BP5796</strain>
    </source>
</reference>
<accession>A0A3D8Q4X9</accession>
<dbReference type="InterPro" id="IPR017853">
    <property type="entry name" value="GH"/>
</dbReference>
<gene>
    <name evidence="6" type="ORF">BP5796_12946</name>
</gene>
<evidence type="ECO:0000256" key="1">
    <source>
        <dbReference type="ARBA" id="ARBA00009809"/>
    </source>
</evidence>
<evidence type="ECO:0000256" key="3">
    <source>
        <dbReference type="ARBA" id="ARBA00023295"/>
    </source>
</evidence>
<keyword evidence="3" id="KW-0326">Glycosidase</keyword>
<evidence type="ECO:0000259" key="5">
    <source>
        <dbReference type="Pfam" id="PF18120"/>
    </source>
</evidence>
<dbReference type="GO" id="GO:0009341">
    <property type="term" value="C:beta-galactosidase complex"/>
    <property type="evidence" value="ECO:0007669"/>
    <property type="project" value="InterPro"/>
</dbReference>
<organism evidence="6 7">
    <name type="scientific">Coleophoma crateriformis</name>
    <dbReference type="NCBI Taxonomy" id="565419"/>
    <lineage>
        <taxon>Eukaryota</taxon>
        <taxon>Fungi</taxon>
        <taxon>Dikarya</taxon>
        <taxon>Ascomycota</taxon>
        <taxon>Pezizomycotina</taxon>
        <taxon>Leotiomycetes</taxon>
        <taxon>Helotiales</taxon>
        <taxon>Dermateaceae</taxon>
        <taxon>Coleophoma</taxon>
    </lineage>
</organism>
<dbReference type="InterPro" id="IPR013529">
    <property type="entry name" value="Glyco_hydro_42_N"/>
</dbReference>
<evidence type="ECO:0000259" key="4">
    <source>
        <dbReference type="Pfam" id="PF02449"/>
    </source>
</evidence>
<evidence type="ECO:0008006" key="8">
    <source>
        <dbReference type="Google" id="ProtNLM"/>
    </source>
</evidence>
<keyword evidence="2" id="KW-0378">Hydrolase</keyword>
<dbReference type="OrthoDB" id="1657402at2759"/>
<dbReference type="Proteomes" id="UP000256328">
    <property type="component" value="Unassembled WGS sequence"/>
</dbReference>
<feature type="domain" description="Glycoside hydrolase family 42 N-terminal" evidence="4">
    <location>
        <begin position="43"/>
        <end position="195"/>
    </location>
</feature>
<feature type="domain" description="DUF5597" evidence="5">
    <location>
        <begin position="391"/>
        <end position="523"/>
    </location>
</feature>
<sequence>MAPEIPYLEATYNSKQLIVHGKPFLIRGAELHNSSLSSAEYMNDVWAKLSAANINTVLGAVTWEQIEPEEGKFDFTELDKVIEAAREHELHLILLWFGSFKNGFSAYTPAWVKTNQKRFPRAKLRKEGGRMEIGNTLSIFHPEAPKADLTAFTALMQHLKIVDEKYSTVIMVQVENEVGLLGDSRDGSAAANKIFNSPVPAELLKYLVNDWGKLNSTIKENLAHFKGQTTITNTSWESVFGSSIATDELFMAYHYAIYLERITAAGKAAYPIPHFTNVWLGDTDDVSNGGVVSGGTSPGVYPSGGGVAPVLDIWHKFAPSLDTVSPDIYMADYKKACATYRHRNQPLLIPEQRRDEYGARRIWYAFGSHQAMGTAPFGIDTLDDIYNPFIKHYGLLKQVSAHILASQRRPNSSVGFFFDEPSADGKVKPEILEPILGGWKLTIGRSFTFGKQGPGFGMIIHLHDSRFLLIGEGFQVSFTSVDPAKPFSSLLRFDEKEVVNVETGEMRTLRMLNGDETKSGRLFIMPGENPDYGGYPVSVTIPARTRIAVCEPYALEWDDPI</sequence>
<dbReference type="AlphaFoldDB" id="A0A3D8Q4X9"/>
<dbReference type="GO" id="GO:0005975">
    <property type="term" value="P:carbohydrate metabolic process"/>
    <property type="evidence" value="ECO:0007669"/>
    <property type="project" value="InterPro"/>
</dbReference>
<protein>
    <recommendedName>
        <fullName evidence="8">Glycoside hydrolase family 35 protein</fullName>
    </recommendedName>
</protein>
<dbReference type="Pfam" id="PF02449">
    <property type="entry name" value="Glyco_hydro_42"/>
    <property type="match status" value="1"/>
</dbReference>
<dbReference type="Pfam" id="PF18120">
    <property type="entry name" value="DUF5597"/>
    <property type="match status" value="1"/>
</dbReference>
<keyword evidence="7" id="KW-1185">Reference proteome</keyword>
<dbReference type="PANTHER" id="PTHR23421">
    <property type="entry name" value="BETA-GALACTOSIDASE RELATED"/>
    <property type="match status" value="1"/>
</dbReference>
<dbReference type="GO" id="GO:0004565">
    <property type="term" value="F:beta-galactosidase activity"/>
    <property type="evidence" value="ECO:0007669"/>
    <property type="project" value="InterPro"/>
</dbReference>
<comment type="similarity">
    <text evidence="1">Belongs to the glycosyl hydrolase 35 family.</text>
</comment>
<proteinExistence type="inferred from homology"/>
<evidence type="ECO:0000313" key="6">
    <source>
        <dbReference type="EMBL" id="RDW56879.1"/>
    </source>
</evidence>
<dbReference type="FunFam" id="3.20.20.80:FF:000135">
    <property type="entry name" value="Beta-galactosidase, putative, bgl35A"/>
    <property type="match status" value="1"/>
</dbReference>
<evidence type="ECO:0000256" key="2">
    <source>
        <dbReference type="ARBA" id="ARBA00022801"/>
    </source>
</evidence>
<evidence type="ECO:0000313" key="7">
    <source>
        <dbReference type="Proteomes" id="UP000256328"/>
    </source>
</evidence>
<comment type="caution">
    <text evidence="6">The sequence shown here is derived from an EMBL/GenBank/DDBJ whole genome shotgun (WGS) entry which is preliminary data.</text>
</comment>
<dbReference type="InterPro" id="IPR040719">
    <property type="entry name" value="DUF5597"/>
</dbReference>
<dbReference type="InterPro" id="IPR001944">
    <property type="entry name" value="Glycoside_Hdrlase_35"/>
</dbReference>
<name>A0A3D8Q4X9_9HELO</name>
<dbReference type="Gene3D" id="2.60.220.20">
    <property type="entry name" value="putative beta-Galactosidase from caulobacter crescentus"/>
    <property type="match status" value="1"/>
</dbReference>
<dbReference type="Gene3D" id="3.20.20.80">
    <property type="entry name" value="Glycosidases"/>
    <property type="match status" value="1"/>
</dbReference>
<dbReference type="EMBL" id="PDLN01000024">
    <property type="protein sequence ID" value="RDW56879.1"/>
    <property type="molecule type" value="Genomic_DNA"/>
</dbReference>
<dbReference type="SUPFAM" id="SSF51445">
    <property type="entry name" value="(Trans)glycosidases"/>
    <property type="match status" value="1"/>
</dbReference>